<keyword evidence="6" id="KW-0378">Hydrolase</keyword>
<evidence type="ECO:0000256" key="6">
    <source>
        <dbReference type="ARBA" id="ARBA00022801"/>
    </source>
</evidence>
<evidence type="ECO:0000256" key="7">
    <source>
        <dbReference type="ARBA" id="ARBA00022833"/>
    </source>
</evidence>
<dbReference type="FunFam" id="1.10.150.900:FF:000001">
    <property type="entry name" value="Aminoacylase-1, putative"/>
    <property type="match status" value="1"/>
</dbReference>
<evidence type="ECO:0000256" key="5">
    <source>
        <dbReference type="ARBA" id="ARBA00022723"/>
    </source>
</evidence>
<dbReference type="GO" id="GO:0006520">
    <property type="term" value="P:amino acid metabolic process"/>
    <property type="evidence" value="ECO:0007669"/>
    <property type="project" value="InterPro"/>
</dbReference>
<feature type="binding site" evidence="10">
    <location>
        <position position="150"/>
    </location>
    <ligand>
        <name>Zn(2+)</name>
        <dbReference type="ChEBI" id="CHEBI:29105"/>
        <label>1</label>
    </ligand>
</feature>
<dbReference type="NCBIfam" id="TIGR01880">
    <property type="entry name" value="Ac-peptdase-euk"/>
    <property type="match status" value="1"/>
</dbReference>
<dbReference type="Gene3D" id="3.30.70.360">
    <property type="match status" value="1"/>
</dbReference>
<dbReference type="InterPro" id="IPR011650">
    <property type="entry name" value="Peptidase_M20_dimer"/>
</dbReference>
<keyword evidence="5 10" id="KW-0479">Metal-binding</keyword>
<dbReference type="Proteomes" id="UP000801492">
    <property type="component" value="Unassembled WGS sequence"/>
</dbReference>
<dbReference type="PANTHER" id="PTHR45892:SF1">
    <property type="entry name" value="AMINOACYLASE-1"/>
    <property type="match status" value="1"/>
</dbReference>
<gene>
    <name evidence="12" type="ORF">ILUMI_13944</name>
</gene>
<feature type="active site" description="Proton acceptor" evidence="9">
    <location>
        <position position="122"/>
    </location>
</feature>
<dbReference type="InterPro" id="IPR052083">
    <property type="entry name" value="Aminoacylase-1_M20A"/>
</dbReference>
<dbReference type="InterPro" id="IPR002933">
    <property type="entry name" value="Peptidase_M20"/>
</dbReference>
<proteinExistence type="inferred from homology"/>
<dbReference type="EMBL" id="VTPC01008863">
    <property type="protein sequence ID" value="KAF2892228.1"/>
    <property type="molecule type" value="Genomic_DNA"/>
</dbReference>
<dbReference type="SUPFAM" id="SSF53187">
    <property type="entry name" value="Zn-dependent exopeptidases"/>
    <property type="match status" value="1"/>
</dbReference>
<keyword evidence="7 10" id="KW-0862">Zinc</keyword>
<feature type="binding site" evidence="10">
    <location>
        <position position="348"/>
    </location>
    <ligand>
        <name>Zn(2+)</name>
        <dbReference type="ChEBI" id="CHEBI:29105"/>
        <label>2</label>
    </ligand>
</feature>
<evidence type="ECO:0000256" key="2">
    <source>
        <dbReference type="ARBA" id="ARBA00006247"/>
    </source>
</evidence>
<dbReference type="InterPro" id="IPR036264">
    <property type="entry name" value="Bact_exopeptidase_dim_dom"/>
</dbReference>
<accession>A0A8K0GBF0</accession>
<organism evidence="12 13">
    <name type="scientific">Ignelater luminosus</name>
    <name type="common">Cucubano</name>
    <name type="synonym">Pyrophorus luminosus</name>
    <dbReference type="NCBI Taxonomy" id="2038154"/>
    <lineage>
        <taxon>Eukaryota</taxon>
        <taxon>Metazoa</taxon>
        <taxon>Ecdysozoa</taxon>
        <taxon>Arthropoda</taxon>
        <taxon>Hexapoda</taxon>
        <taxon>Insecta</taxon>
        <taxon>Pterygota</taxon>
        <taxon>Neoptera</taxon>
        <taxon>Endopterygota</taxon>
        <taxon>Coleoptera</taxon>
        <taxon>Polyphaga</taxon>
        <taxon>Elateriformia</taxon>
        <taxon>Elateroidea</taxon>
        <taxon>Elateridae</taxon>
        <taxon>Agrypninae</taxon>
        <taxon>Pyrophorini</taxon>
        <taxon>Ignelater</taxon>
    </lineage>
</organism>
<comment type="caution">
    <text evidence="12">The sequence shown here is derived from an EMBL/GenBank/DDBJ whole genome shotgun (WGS) entry which is preliminary data.</text>
</comment>
<feature type="binding site" evidence="10">
    <location>
        <position position="88"/>
    </location>
    <ligand>
        <name>Zn(2+)</name>
        <dbReference type="ChEBI" id="CHEBI:29105"/>
        <label>1</label>
    </ligand>
</feature>
<dbReference type="GO" id="GO:0046872">
    <property type="term" value="F:metal ion binding"/>
    <property type="evidence" value="ECO:0007669"/>
    <property type="project" value="UniProtKB-KW"/>
</dbReference>
<comment type="cofactor">
    <cofactor evidence="10">
        <name>Zn(2+)</name>
        <dbReference type="ChEBI" id="CHEBI:29105"/>
    </cofactor>
    <text evidence="10">Binds 2 Zn(2+) ions per subunit.</text>
</comment>
<comment type="subcellular location">
    <subcellularLocation>
        <location evidence="1">Cytoplasm</location>
    </subcellularLocation>
</comment>
<dbReference type="PIRSF" id="PIRSF036696">
    <property type="entry name" value="ACY-1"/>
    <property type="match status" value="1"/>
</dbReference>
<dbReference type="GO" id="GO:0004046">
    <property type="term" value="F:aminoacylase activity"/>
    <property type="evidence" value="ECO:0007669"/>
    <property type="project" value="UniProtKB-EC"/>
</dbReference>
<dbReference type="PROSITE" id="PS00758">
    <property type="entry name" value="ARGE_DAPE_CPG2_1"/>
    <property type="match status" value="1"/>
</dbReference>
<keyword evidence="4" id="KW-0963">Cytoplasm</keyword>
<dbReference type="InterPro" id="IPR001261">
    <property type="entry name" value="ArgE/DapE_CS"/>
</dbReference>
<evidence type="ECO:0000256" key="1">
    <source>
        <dbReference type="ARBA" id="ARBA00004496"/>
    </source>
</evidence>
<feature type="binding site" evidence="10">
    <location>
        <position position="55"/>
    </location>
    <ligand>
        <name>Zn(2+)</name>
        <dbReference type="ChEBI" id="CHEBI:29105"/>
        <label>1</label>
    </ligand>
</feature>
<dbReference type="Gene3D" id="1.10.150.900">
    <property type="match status" value="1"/>
</dbReference>
<reference evidence="12" key="1">
    <citation type="submission" date="2019-08" db="EMBL/GenBank/DDBJ databases">
        <title>The genome of the North American firefly Photinus pyralis.</title>
        <authorList>
            <consortium name="Photinus pyralis genome working group"/>
            <person name="Fallon T.R."/>
            <person name="Sander Lower S.E."/>
            <person name="Weng J.-K."/>
        </authorList>
    </citation>
    <scope>NUCLEOTIDE SEQUENCE</scope>
    <source>
        <strain evidence="12">TRF0915ILg1</strain>
        <tissue evidence="12">Whole body</tissue>
    </source>
</reference>
<comment type="similarity">
    <text evidence="2">Belongs to the peptidase M20A family.</text>
</comment>
<evidence type="ECO:0000259" key="11">
    <source>
        <dbReference type="Pfam" id="PF07687"/>
    </source>
</evidence>
<keyword evidence="13" id="KW-1185">Reference proteome</keyword>
<dbReference type="OrthoDB" id="3064516at2759"/>
<evidence type="ECO:0000313" key="13">
    <source>
        <dbReference type="Proteomes" id="UP000801492"/>
    </source>
</evidence>
<dbReference type="FunFam" id="3.40.630.10:FF:000019">
    <property type="entry name" value="Aminoacylase 1"/>
    <property type="match status" value="1"/>
</dbReference>
<feature type="active site" evidence="9">
    <location>
        <position position="57"/>
    </location>
</feature>
<protein>
    <recommendedName>
        <fullName evidence="3">N-acyl-aliphatic-L-amino acid amidohydrolase</fullName>
        <ecNumber evidence="3">3.5.1.14</ecNumber>
    </recommendedName>
    <alternativeName>
        <fullName evidence="8">N-acyl-L-amino-acid amidohydrolase</fullName>
    </alternativeName>
</protein>
<name>A0A8K0GBF0_IGNLU</name>
<evidence type="ECO:0000256" key="10">
    <source>
        <dbReference type="PIRSR" id="PIRSR036696-2"/>
    </source>
</evidence>
<evidence type="ECO:0000256" key="3">
    <source>
        <dbReference type="ARBA" id="ARBA00011913"/>
    </source>
</evidence>
<dbReference type="AlphaFoldDB" id="A0A8K0GBF0"/>
<dbReference type="PROSITE" id="PS00759">
    <property type="entry name" value="ARGE_DAPE_CPG2_2"/>
    <property type="match status" value="1"/>
</dbReference>
<evidence type="ECO:0000256" key="4">
    <source>
        <dbReference type="ARBA" id="ARBA00022490"/>
    </source>
</evidence>
<sequence>MFLNLLDDCVAFVKRQAKSLGLPVQVYYCFPRKPIVVITWIGKEPNLPSILLNGHMDVVPVFKDKWNHDPFGAEMDEEGNIYARGSQDMKSISIQYLEAIRRLKRDNVTLRRTIHISFVPDEEIGGAEGMGAFTESKEFKDLNVGFALDEGIGSSTDTFVVYNGEKTRWVMRVYCIGQPGHGVLLLDNTAGEKAGKIINKFFEFRNQEKKRLENDPNLTLSDVTSLNLTMMEGGVQANIIPQEVILTFDCRIAPDVDVVEFEERLNKWCKEVGEDVWIEYQQKDAHVPVTKLDESNPYWVAFKTACENMNVQLQPQILAGITDNRFIRALGIPALGFSPMVNTPLLLHDHNEYLNKDVFLRAIEIYRNVITAIANVKNKTAV</sequence>
<evidence type="ECO:0000256" key="9">
    <source>
        <dbReference type="PIRSR" id="PIRSR036696-1"/>
    </source>
</evidence>
<evidence type="ECO:0000313" key="12">
    <source>
        <dbReference type="EMBL" id="KAF2892228.1"/>
    </source>
</evidence>
<feature type="binding site" evidence="10">
    <location>
        <position position="123"/>
    </location>
    <ligand>
        <name>Zn(2+)</name>
        <dbReference type="ChEBI" id="CHEBI:29105"/>
        <label>2</label>
    </ligand>
</feature>
<dbReference type="SUPFAM" id="SSF55031">
    <property type="entry name" value="Bacterial exopeptidase dimerisation domain"/>
    <property type="match status" value="1"/>
</dbReference>
<dbReference type="Pfam" id="PF01546">
    <property type="entry name" value="Peptidase_M20"/>
    <property type="match status" value="1"/>
</dbReference>
<dbReference type="EC" id="3.5.1.14" evidence="3"/>
<feature type="binding site" evidence="10">
    <location>
        <position position="88"/>
    </location>
    <ligand>
        <name>Zn(2+)</name>
        <dbReference type="ChEBI" id="CHEBI:29105"/>
        <label>2</label>
    </ligand>
</feature>
<dbReference type="GO" id="GO:0005737">
    <property type="term" value="C:cytoplasm"/>
    <property type="evidence" value="ECO:0007669"/>
    <property type="project" value="UniProtKB-SubCell"/>
</dbReference>
<dbReference type="Gene3D" id="3.40.630.10">
    <property type="entry name" value="Zn peptidases"/>
    <property type="match status" value="1"/>
</dbReference>
<feature type="domain" description="Peptidase M20 dimerisation" evidence="11">
    <location>
        <begin position="164"/>
        <end position="273"/>
    </location>
</feature>
<dbReference type="PANTHER" id="PTHR45892">
    <property type="entry name" value="AMINOACYLASE-1"/>
    <property type="match status" value="1"/>
</dbReference>
<dbReference type="InterPro" id="IPR010159">
    <property type="entry name" value="N-acyl_aa_amidohydrolase"/>
</dbReference>
<dbReference type="Pfam" id="PF07687">
    <property type="entry name" value="M20_dimer"/>
    <property type="match status" value="1"/>
</dbReference>
<dbReference type="FunFam" id="3.30.70.360:FF:000005">
    <property type="entry name" value="Putative Aminoacylase-1"/>
    <property type="match status" value="1"/>
</dbReference>
<evidence type="ECO:0000256" key="8">
    <source>
        <dbReference type="ARBA" id="ARBA00029656"/>
    </source>
</evidence>